<dbReference type="OrthoDB" id="6768464at2759"/>
<dbReference type="InterPro" id="IPR012337">
    <property type="entry name" value="RNaseH-like_sf"/>
</dbReference>
<dbReference type="Gene3D" id="3.30.420.10">
    <property type="entry name" value="Ribonuclease H-like superfamily/Ribonuclease H"/>
    <property type="match status" value="1"/>
</dbReference>
<proteinExistence type="predicted"/>
<evidence type="ECO:0000256" key="1">
    <source>
        <dbReference type="SAM" id="SignalP"/>
    </source>
</evidence>
<dbReference type="Proteomes" id="UP000326396">
    <property type="component" value="Linkage Group LG7"/>
</dbReference>
<dbReference type="GO" id="GO:0015074">
    <property type="term" value="P:DNA integration"/>
    <property type="evidence" value="ECO:0007669"/>
    <property type="project" value="InterPro"/>
</dbReference>
<dbReference type="Pfam" id="PF24626">
    <property type="entry name" value="SH3_Tf2-1"/>
    <property type="match status" value="1"/>
</dbReference>
<evidence type="ECO:0000259" key="2">
    <source>
        <dbReference type="PROSITE" id="PS50994"/>
    </source>
</evidence>
<dbReference type="Gene3D" id="1.10.340.70">
    <property type="match status" value="1"/>
</dbReference>
<dbReference type="EMBL" id="SZYD01000017">
    <property type="protein sequence ID" value="KAD3066446.1"/>
    <property type="molecule type" value="Genomic_DNA"/>
</dbReference>
<dbReference type="InterPro" id="IPR056924">
    <property type="entry name" value="SH3_Tf2-1"/>
</dbReference>
<sequence length="547" mass="63750">MNNDSLSIWGRMMLLLGQDVWAESMGQVVVVKSINGLYTYSIILGQLDRPWAEANDYSRMRLGGRSMTVAKEGGSTECGRRMREPRMRFLRWFNALSRKERVKPRRVRALEMTIQTSLIPQIREAQREALAETHVSNEALQSADKMYQDLREFYWWPGMKKDIATYVSKCLTCLRVKAEHQIPSGLLQPLEIPVWKWEQISMDFITKLPKTPRGHDAIWVIVDRLTKSAHFLAIRKDYNTNRLAKLYLDEIVSRHGVPISIVSDRDSRFTSRVWKTFQKALGSQINLSTTYHPQTDGQTERTIQVVEDMLRSCVIDFGGSWDTHLPLVEFSYNNSYHTSIKCASFEALYGRKCRSPVCWAEVGESQFTGPELIQETTDKIAVIRDRIKTAQDRQKSYVDIRRKPLEFQVGDKVMLKVSPWKGIVRFGKRGKLASRYIGPFKILERIGPVAYRLELPSELSNIHHVFHVCNLKKCLSDESHVVPIEEIRVENNLQFIEEPVEVMDREVKKLKRSRIPIVKIRWNSKRGPEFTWEREDRMKERYPHLFS</sequence>
<accession>A0A5N6LYP6</accession>
<dbReference type="PANTHER" id="PTHR45835:SF99">
    <property type="entry name" value="CHROMO DOMAIN-CONTAINING PROTEIN-RELATED"/>
    <property type="match status" value="1"/>
</dbReference>
<keyword evidence="1" id="KW-0732">Signal</keyword>
<dbReference type="PANTHER" id="PTHR45835">
    <property type="entry name" value="YALI0A06105P"/>
    <property type="match status" value="1"/>
</dbReference>
<dbReference type="Pfam" id="PF17921">
    <property type="entry name" value="Integrase_H2C2"/>
    <property type="match status" value="1"/>
</dbReference>
<dbReference type="InterPro" id="IPR036397">
    <property type="entry name" value="RNaseH_sf"/>
</dbReference>
<comment type="caution">
    <text evidence="3">The sequence shown here is derived from an EMBL/GenBank/DDBJ whole genome shotgun (WGS) entry which is preliminary data.</text>
</comment>
<name>A0A5N6LYP6_9ASTR</name>
<evidence type="ECO:0000313" key="4">
    <source>
        <dbReference type="Proteomes" id="UP000326396"/>
    </source>
</evidence>
<protein>
    <recommendedName>
        <fullName evidence="2">Integrase catalytic domain-containing protein</fullName>
    </recommendedName>
</protein>
<reference evidence="3 4" key="1">
    <citation type="submission" date="2019-05" db="EMBL/GenBank/DDBJ databases">
        <title>Mikania micrantha, genome provides insights into the molecular mechanism of rapid growth.</title>
        <authorList>
            <person name="Liu B."/>
        </authorList>
    </citation>
    <scope>NUCLEOTIDE SEQUENCE [LARGE SCALE GENOMIC DNA]</scope>
    <source>
        <strain evidence="3">NLD-2019</strain>
        <tissue evidence="3">Leaf</tissue>
    </source>
</reference>
<organism evidence="3 4">
    <name type="scientific">Mikania micrantha</name>
    <name type="common">bitter vine</name>
    <dbReference type="NCBI Taxonomy" id="192012"/>
    <lineage>
        <taxon>Eukaryota</taxon>
        <taxon>Viridiplantae</taxon>
        <taxon>Streptophyta</taxon>
        <taxon>Embryophyta</taxon>
        <taxon>Tracheophyta</taxon>
        <taxon>Spermatophyta</taxon>
        <taxon>Magnoliopsida</taxon>
        <taxon>eudicotyledons</taxon>
        <taxon>Gunneridae</taxon>
        <taxon>Pentapetalae</taxon>
        <taxon>asterids</taxon>
        <taxon>campanulids</taxon>
        <taxon>Asterales</taxon>
        <taxon>Asteraceae</taxon>
        <taxon>Asteroideae</taxon>
        <taxon>Heliantheae alliance</taxon>
        <taxon>Eupatorieae</taxon>
        <taxon>Mikania</taxon>
    </lineage>
</organism>
<dbReference type="PROSITE" id="PS50994">
    <property type="entry name" value="INTEGRASE"/>
    <property type="match status" value="1"/>
</dbReference>
<feature type="domain" description="Integrase catalytic" evidence="2">
    <location>
        <begin position="189"/>
        <end position="352"/>
    </location>
</feature>
<dbReference type="InterPro" id="IPR001584">
    <property type="entry name" value="Integrase_cat-core"/>
</dbReference>
<dbReference type="GO" id="GO:0003676">
    <property type="term" value="F:nucleic acid binding"/>
    <property type="evidence" value="ECO:0007669"/>
    <property type="project" value="InterPro"/>
</dbReference>
<dbReference type="InterPro" id="IPR041588">
    <property type="entry name" value="Integrase_H2C2"/>
</dbReference>
<feature type="chain" id="PRO_5024297225" description="Integrase catalytic domain-containing protein" evidence="1">
    <location>
        <begin position="23"/>
        <end position="547"/>
    </location>
</feature>
<feature type="signal peptide" evidence="1">
    <location>
        <begin position="1"/>
        <end position="22"/>
    </location>
</feature>
<keyword evidence="4" id="KW-1185">Reference proteome</keyword>
<dbReference type="AlphaFoldDB" id="A0A5N6LYP6"/>
<gene>
    <name evidence="3" type="ORF">E3N88_34326</name>
</gene>
<dbReference type="SUPFAM" id="SSF53098">
    <property type="entry name" value="Ribonuclease H-like"/>
    <property type="match status" value="1"/>
</dbReference>
<evidence type="ECO:0000313" key="3">
    <source>
        <dbReference type="EMBL" id="KAD3066446.1"/>
    </source>
</evidence>